<dbReference type="SUPFAM" id="SSF47384">
    <property type="entry name" value="Homodimeric domain of signal transducing histidine kinase"/>
    <property type="match status" value="1"/>
</dbReference>
<dbReference type="PATRIC" id="fig|1429439.4.peg.460"/>
<dbReference type="Gene3D" id="3.30.565.10">
    <property type="entry name" value="Histidine kinase-like ATPase, C-terminal domain"/>
    <property type="match status" value="1"/>
</dbReference>
<dbReference type="PANTHER" id="PTHR43547">
    <property type="entry name" value="TWO-COMPONENT HISTIDINE KINASE"/>
    <property type="match status" value="1"/>
</dbReference>
<evidence type="ECO:0000256" key="2">
    <source>
        <dbReference type="ARBA" id="ARBA00012438"/>
    </source>
</evidence>
<dbReference type="HOGENOM" id="CLU_000445_114_72_7"/>
<dbReference type="Pfam" id="PF00072">
    <property type="entry name" value="Response_reg"/>
    <property type="match status" value="1"/>
</dbReference>
<dbReference type="Pfam" id="PF02518">
    <property type="entry name" value="HATPase_c"/>
    <property type="match status" value="1"/>
</dbReference>
<dbReference type="EC" id="2.7.13.3" evidence="2"/>
<keyword evidence="8" id="KW-1185">Reference proteome</keyword>
<feature type="modified residue" description="4-aspartylphosphate" evidence="4">
    <location>
        <position position="54"/>
    </location>
</feature>
<reference evidence="7 8" key="1">
    <citation type="journal article" date="2014" name="Nature">
        <title>An environmental bacterial taxon with a large and distinct metabolic repertoire.</title>
        <authorList>
            <person name="Wilson M.C."/>
            <person name="Mori T."/>
            <person name="Ruckert C."/>
            <person name="Uria A.R."/>
            <person name="Helf M.J."/>
            <person name="Takada K."/>
            <person name="Gernert C."/>
            <person name="Steffens U.A."/>
            <person name="Heycke N."/>
            <person name="Schmitt S."/>
            <person name="Rinke C."/>
            <person name="Helfrich E.J."/>
            <person name="Brachmann A.O."/>
            <person name="Gurgui C."/>
            <person name="Wakimoto T."/>
            <person name="Kracht M."/>
            <person name="Crusemann M."/>
            <person name="Hentschel U."/>
            <person name="Abe I."/>
            <person name="Matsunaga S."/>
            <person name="Kalinowski J."/>
            <person name="Takeyama H."/>
            <person name="Piel J."/>
        </authorList>
    </citation>
    <scope>NUCLEOTIDE SEQUENCE [LARGE SCALE GENOMIC DNA]</scope>
    <source>
        <strain evidence="8">TSY2</strain>
    </source>
</reference>
<dbReference type="InterPro" id="IPR036097">
    <property type="entry name" value="HisK_dim/P_sf"/>
</dbReference>
<protein>
    <recommendedName>
        <fullName evidence="2">histidine kinase</fullName>
        <ecNumber evidence="2">2.7.13.3</ecNumber>
    </recommendedName>
</protein>
<dbReference type="SUPFAM" id="SSF52172">
    <property type="entry name" value="CheY-like"/>
    <property type="match status" value="1"/>
</dbReference>
<dbReference type="AlphaFoldDB" id="W4MG53"/>
<dbReference type="PANTHER" id="PTHR43547:SF2">
    <property type="entry name" value="HYBRID SIGNAL TRANSDUCTION HISTIDINE KINASE C"/>
    <property type="match status" value="1"/>
</dbReference>
<dbReference type="InterPro" id="IPR036890">
    <property type="entry name" value="HATPase_C_sf"/>
</dbReference>
<evidence type="ECO:0000259" key="6">
    <source>
        <dbReference type="PROSITE" id="PS50110"/>
    </source>
</evidence>
<dbReference type="InterPro" id="IPR005467">
    <property type="entry name" value="His_kinase_dom"/>
</dbReference>
<dbReference type="Proteomes" id="UP000019140">
    <property type="component" value="Unassembled WGS sequence"/>
</dbReference>
<accession>W4MG53</accession>
<comment type="caution">
    <text evidence="7">The sequence shown here is derived from an EMBL/GenBank/DDBJ whole genome shotgun (WGS) entry which is preliminary data.</text>
</comment>
<dbReference type="PRINTS" id="PR00344">
    <property type="entry name" value="BCTRLSENSOR"/>
</dbReference>
<evidence type="ECO:0000256" key="3">
    <source>
        <dbReference type="ARBA" id="ARBA00022553"/>
    </source>
</evidence>
<dbReference type="EMBL" id="AZHX01000112">
    <property type="protein sequence ID" value="ETX08896.1"/>
    <property type="molecule type" value="Genomic_DNA"/>
</dbReference>
<sequence>MSNQNRILIVDDNPTNIDILEEMFEDNYQLATSSSGEEALNVAEDFNPDLVLLDVMMPGIDGYETCLKLRSHPRLQYTKIIMVSAKALLTERMQGYEAGADDYVTKPFERDELLAKVQVYLRLKSIEEVDRLKSGVLRWVCHETRTPLSGIIAPAQMLVEDFEMDAEERHHYLEMIHQSATRLHSLFEKVITLSELKAGKKSFFFEYGLLGHVVKSAIESVTDDALECHVQIEYEELSNSELKIDKSQMKNVVIHLLQYAIRLSPIDSRIVVRLSEMGDTFFLTISDEGEGLDSELLPHIFDEFTPADMTLPTDGQGLALAIARQIVLAHRGNIQVESTKGEGTTFRVLLPCS</sequence>
<dbReference type="Pfam" id="PF00512">
    <property type="entry name" value="HisKA"/>
    <property type="match status" value="1"/>
</dbReference>
<dbReference type="CDD" id="cd00082">
    <property type="entry name" value="HisKA"/>
    <property type="match status" value="1"/>
</dbReference>
<evidence type="ECO:0000259" key="5">
    <source>
        <dbReference type="PROSITE" id="PS50109"/>
    </source>
</evidence>
<dbReference type="PROSITE" id="PS50109">
    <property type="entry name" value="HIS_KIN"/>
    <property type="match status" value="1"/>
</dbReference>
<dbReference type="InterPro" id="IPR001789">
    <property type="entry name" value="Sig_transdc_resp-reg_receiver"/>
</dbReference>
<evidence type="ECO:0000256" key="4">
    <source>
        <dbReference type="PROSITE-ProRule" id="PRU00169"/>
    </source>
</evidence>
<dbReference type="InterPro" id="IPR003661">
    <property type="entry name" value="HisK_dim/P_dom"/>
</dbReference>
<organism evidence="7 8">
    <name type="scientific">Candidatus Entotheonella gemina</name>
    <dbReference type="NCBI Taxonomy" id="1429439"/>
    <lineage>
        <taxon>Bacteria</taxon>
        <taxon>Pseudomonadati</taxon>
        <taxon>Nitrospinota/Tectimicrobiota group</taxon>
        <taxon>Candidatus Tectimicrobiota</taxon>
        <taxon>Candidatus Entotheonellia</taxon>
        <taxon>Candidatus Entotheonellales</taxon>
        <taxon>Candidatus Entotheonellaceae</taxon>
        <taxon>Candidatus Entotheonella</taxon>
    </lineage>
</organism>
<dbReference type="SMART" id="SM00387">
    <property type="entry name" value="HATPase_c"/>
    <property type="match status" value="1"/>
</dbReference>
<dbReference type="GO" id="GO:0000155">
    <property type="term" value="F:phosphorelay sensor kinase activity"/>
    <property type="evidence" value="ECO:0007669"/>
    <property type="project" value="InterPro"/>
</dbReference>
<dbReference type="InterPro" id="IPR011006">
    <property type="entry name" value="CheY-like_superfamily"/>
</dbReference>
<dbReference type="SMART" id="SM00388">
    <property type="entry name" value="HisKA"/>
    <property type="match status" value="1"/>
</dbReference>
<feature type="domain" description="Histidine kinase" evidence="5">
    <location>
        <begin position="139"/>
        <end position="353"/>
    </location>
</feature>
<comment type="catalytic activity">
    <reaction evidence="1">
        <text>ATP + protein L-histidine = ADP + protein N-phospho-L-histidine.</text>
        <dbReference type="EC" id="2.7.13.3"/>
    </reaction>
</comment>
<dbReference type="PROSITE" id="PS50110">
    <property type="entry name" value="RESPONSE_REGULATORY"/>
    <property type="match status" value="1"/>
</dbReference>
<dbReference type="Gene3D" id="3.40.50.2300">
    <property type="match status" value="1"/>
</dbReference>
<dbReference type="SMART" id="SM00448">
    <property type="entry name" value="REC"/>
    <property type="match status" value="1"/>
</dbReference>
<evidence type="ECO:0000313" key="8">
    <source>
        <dbReference type="Proteomes" id="UP000019140"/>
    </source>
</evidence>
<name>W4MG53_9BACT</name>
<keyword evidence="3 4" id="KW-0597">Phosphoprotein</keyword>
<gene>
    <name evidence="7" type="ORF">ETSY2_02695</name>
</gene>
<dbReference type="SUPFAM" id="SSF55874">
    <property type="entry name" value="ATPase domain of HSP90 chaperone/DNA topoisomerase II/histidine kinase"/>
    <property type="match status" value="1"/>
</dbReference>
<feature type="domain" description="Response regulatory" evidence="6">
    <location>
        <begin position="6"/>
        <end position="121"/>
    </location>
</feature>
<dbReference type="InterPro" id="IPR004358">
    <property type="entry name" value="Sig_transdc_His_kin-like_C"/>
</dbReference>
<dbReference type="InterPro" id="IPR003594">
    <property type="entry name" value="HATPase_dom"/>
</dbReference>
<evidence type="ECO:0000313" key="7">
    <source>
        <dbReference type="EMBL" id="ETX08896.1"/>
    </source>
</evidence>
<dbReference type="Gene3D" id="1.10.287.130">
    <property type="match status" value="1"/>
</dbReference>
<evidence type="ECO:0000256" key="1">
    <source>
        <dbReference type="ARBA" id="ARBA00000085"/>
    </source>
</evidence>
<proteinExistence type="predicted"/>